<feature type="domain" description="Pyrroline-5-carboxylate reductase catalytic N-terminal" evidence="1">
    <location>
        <begin position="3"/>
        <end position="87"/>
    </location>
</feature>
<dbReference type="InterPro" id="IPR036291">
    <property type="entry name" value="NAD(P)-bd_dom_sf"/>
</dbReference>
<evidence type="ECO:0000313" key="4">
    <source>
        <dbReference type="Proteomes" id="UP000829517"/>
    </source>
</evidence>
<dbReference type="PANTHER" id="PTHR40459">
    <property type="entry name" value="CONSERVED HYPOTHETICAL ALANINE AND LEUCINE RICH PROTEIN"/>
    <property type="match status" value="1"/>
</dbReference>
<evidence type="ECO:0000259" key="1">
    <source>
        <dbReference type="Pfam" id="PF03807"/>
    </source>
</evidence>
<dbReference type="InterPro" id="IPR028939">
    <property type="entry name" value="P5C_Rdtase_cat_N"/>
</dbReference>
<gene>
    <name evidence="3" type="ORF">JM658_12965</name>
</gene>
<evidence type="ECO:0000313" key="3">
    <source>
        <dbReference type="EMBL" id="MCF8715739.1"/>
    </source>
</evidence>
<dbReference type="Gene3D" id="3.40.50.720">
    <property type="entry name" value="NAD(P)-binding Rossmann-like Domain"/>
    <property type="match status" value="1"/>
</dbReference>
<comment type="caution">
    <text evidence="3">The sequence shown here is derived from an EMBL/GenBank/DDBJ whole genome shotgun (WGS) entry which is preliminary data.</text>
</comment>
<dbReference type="InterPro" id="IPR037108">
    <property type="entry name" value="TM1727-like_C_sf"/>
</dbReference>
<organism evidence="3 4">
    <name type="scientific">Joostella atrarenae</name>
    <dbReference type="NCBI Taxonomy" id="679257"/>
    <lineage>
        <taxon>Bacteria</taxon>
        <taxon>Pseudomonadati</taxon>
        <taxon>Bacteroidota</taxon>
        <taxon>Flavobacteriia</taxon>
        <taxon>Flavobacteriales</taxon>
        <taxon>Flavobacteriaceae</taxon>
        <taxon>Joostella</taxon>
    </lineage>
</organism>
<dbReference type="EMBL" id="JAETXX010000009">
    <property type="protein sequence ID" value="MCF8715739.1"/>
    <property type="molecule type" value="Genomic_DNA"/>
</dbReference>
<sequence length="255" mass="28837">MLKIVLLGGGNIAHHLFRVFNENNSINVVQCYNRSLSAIKVFEDKTRVTNKLADIIEADIYVIAVSDNAIADISNELPFSNKLVVHTSGNVSMLDLNEKNKRGVFYPLQSFSIDKEVNFEEIPICIEAENDTDLKVLQTLAASISNKVYKIDSKQRKAIHLSAVFVNNFVNHMYQIGNEICKQNDIPFDILQPLIEETSEKIKTLTPEESQTGPAKRNDTKTINSHLELLEKDSHKEIYKLLTTSIINSYGRKEL</sequence>
<protein>
    <submittedName>
        <fullName evidence="3">DUF2520 domain-containing protein</fullName>
    </submittedName>
</protein>
<evidence type="ECO:0000259" key="2">
    <source>
        <dbReference type="Pfam" id="PF10728"/>
    </source>
</evidence>
<dbReference type="Pfam" id="PF03807">
    <property type="entry name" value="F420_oxidored"/>
    <property type="match status" value="1"/>
</dbReference>
<dbReference type="RefSeq" id="WP_236959702.1">
    <property type="nucleotide sequence ID" value="NZ_JAETXX010000009.1"/>
</dbReference>
<name>A0ABS9J5R2_9FLAO</name>
<accession>A0ABS9J5R2</accession>
<dbReference type="Proteomes" id="UP000829517">
    <property type="component" value="Unassembled WGS sequence"/>
</dbReference>
<dbReference type="Pfam" id="PF10728">
    <property type="entry name" value="DUF2520"/>
    <property type="match status" value="1"/>
</dbReference>
<proteinExistence type="predicted"/>
<dbReference type="PANTHER" id="PTHR40459:SF1">
    <property type="entry name" value="CONSERVED HYPOTHETICAL ALANINE AND LEUCINE RICH PROTEIN"/>
    <property type="match status" value="1"/>
</dbReference>
<dbReference type="SUPFAM" id="SSF51735">
    <property type="entry name" value="NAD(P)-binding Rossmann-fold domains"/>
    <property type="match status" value="1"/>
</dbReference>
<dbReference type="SUPFAM" id="SSF48179">
    <property type="entry name" value="6-phosphogluconate dehydrogenase C-terminal domain-like"/>
    <property type="match status" value="1"/>
</dbReference>
<dbReference type="InterPro" id="IPR018931">
    <property type="entry name" value="DUF2520"/>
</dbReference>
<keyword evidence="4" id="KW-1185">Reference proteome</keyword>
<reference evidence="3 4" key="1">
    <citation type="submission" date="2021-01" db="EMBL/GenBank/DDBJ databases">
        <title>Genome sequencing of Joostella atrarenae M1-2 (= KCTC 23194).</title>
        <authorList>
            <person name="Zakaria M.R."/>
            <person name="Lam M.Q."/>
            <person name="Chong C.S."/>
        </authorList>
    </citation>
    <scope>NUCLEOTIDE SEQUENCE [LARGE SCALE GENOMIC DNA]</scope>
    <source>
        <strain evidence="3 4">M1-2</strain>
    </source>
</reference>
<feature type="domain" description="DUF2520" evidence="2">
    <location>
        <begin position="122"/>
        <end position="245"/>
    </location>
</feature>
<dbReference type="InterPro" id="IPR008927">
    <property type="entry name" value="6-PGluconate_DH-like_C_sf"/>
</dbReference>
<dbReference type="Gene3D" id="1.10.1040.20">
    <property type="entry name" value="ProC-like, C-terminal domain"/>
    <property type="match status" value="1"/>
</dbReference>